<dbReference type="InterPro" id="IPR036259">
    <property type="entry name" value="MFS_trans_sf"/>
</dbReference>
<comment type="subcellular location">
    <subcellularLocation>
        <location evidence="1">Cell membrane</location>
        <topology evidence="1">Multi-pass membrane protein</topology>
    </subcellularLocation>
</comment>
<dbReference type="GO" id="GO:0022857">
    <property type="term" value="F:transmembrane transporter activity"/>
    <property type="evidence" value="ECO:0007669"/>
    <property type="project" value="InterPro"/>
</dbReference>
<evidence type="ECO:0000313" key="9">
    <source>
        <dbReference type="EMBL" id="KON73643.1"/>
    </source>
</evidence>
<dbReference type="EMBL" id="ATNL01000008">
    <property type="protein sequence ID" value="KON73643.1"/>
    <property type="molecule type" value="Genomic_DNA"/>
</dbReference>
<evidence type="ECO:0000256" key="3">
    <source>
        <dbReference type="ARBA" id="ARBA00022692"/>
    </source>
</evidence>
<dbReference type="AlphaFoldDB" id="A0A0M0F850"/>
<feature type="transmembrane region" description="Helical" evidence="7">
    <location>
        <begin position="308"/>
        <end position="328"/>
    </location>
</feature>
<dbReference type="RefSeq" id="WP_053370602.1">
    <property type="nucleotide sequence ID" value="NZ_KQ435290.1"/>
</dbReference>
<dbReference type="GO" id="GO:0005886">
    <property type="term" value="C:plasma membrane"/>
    <property type="evidence" value="ECO:0007669"/>
    <property type="project" value="UniProtKB-SubCell"/>
</dbReference>
<evidence type="ECO:0000256" key="5">
    <source>
        <dbReference type="ARBA" id="ARBA00023136"/>
    </source>
</evidence>
<feature type="transmembrane region" description="Helical" evidence="7">
    <location>
        <begin position="42"/>
        <end position="63"/>
    </location>
</feature>
<evidence type="ECO:0000256" key="6">
    <source>
        <dbReference type="SAM" id="MobiDB-lite"/>
    </source>
</evidence>
<dbReference type="InterPro" id="IPR050189">
    <property type="entry name" value="MFS_Efflux_Transporters"/>
</dbReference>
<feature type="transmembrane region" description="Helical" evidence="7">
    <location>
        <begin position="349"/>
        <end position="370"/>
    </location>
</feature>
<reference evidence="9 10" key="1">
    <citation type="journal article" date="2015" name="Sci. Rep.">
        <title>Functional and structural properties of a novel cellulosome-like multienzyme complex: efficient glycoside hydrolysis of water-insoluble 7-xylosyl-10-deacetylpaclitaxel.</title>
        <authorList>
            <person name="Dou T.Y."/>
            <person name="Luan H.W."/>
            <person name="Ge G.B."/>
            <person name="Dong M.M."/>
            <person name="Zou H.F."/>
            <person name="He Y.Q."/>
            <person name="Cui P."/>
            <person name="Wang J.Y."/>
            <person name="Hao D.C."/>
            <person name="Yang S.L."/>
            <person name="Yang L."/>
        </authorList>
    </citation>
    <scope>NUCLEOTIDE SEQUENCE [LARGE SCALE GENOMIC DNA]</scope>
    <source>
        <strain evidence="9 10">F16</strain>
    </source>
</reference>
<dbReference type="InterPro" id="IPR011701">
    <property type="entry name" value="MFS"/>
</dbReference>
<sequence>MPVALWALAIGGFGIGLTEFVIMGLLPEVAADFGVTESVAGYLISGYALSVAVGAIGLTAALTRVDRKKALLGLMVLFIAGNLLSAVAPTYEVMLLGRVVAALCHGAFFGIGAVVAADLVAPEKRAGAISIMFAGLTIANVLGVPFGTFLGQAAGWRATFWAITAIGVVALVGIALLVPSQVGSPDAAPAPGGSTSPGTDRASGSAGLRGELAAFRSAQVWFSIAITVLGFGGMFGAFTYIAFTLTEVGGFTSASVPWLLVLFGGGLFVGNLVGGRAADRRLGTTLVVLFAALTVVLGVFALTATSQVMTVVSLVLVGAFGFATVPGLQMRVMSYAQGAPTLASGANIAAFNVGNALGAWIGGLTIAAGLGFTSPLWAGAAMTAVGLVVLLVAVRARGGEWSRAVRPPGDAAPAPAPEAPAAV</sequence>
<protein>
    <recommendedName>
        <fullName evidence="8">Major facilitator superfamily (MFS) profile domain-containing protein</fullName>
    </recommendedName>
</protein>
<feature type="transmembrane region" description="Helical" evidence="7">
    <location>
        <begin position="100"/>
        <end position="121"/>
    </location>
</feature>
<evidence type="ECO:0000256" key="4">
    <source>
        <dbReference type="ARBA" id="ARBA00022989"/>
    </source>
</evidence>
<name>A0A0M0F850_CELCE</name>
<feature type="transmembrane region" description="Helical" evidence="7">
    <location>
        <begin position="376"/>
        <end position="394"/>
    </location>
</feature>
<feature type="domain" description="Major facilitator superfamily (MFS) profile" evidence="8">
    <location>
        <begin position="4"/>
        <end position="398"/>
    </location>
</feature>
<evidence type="ECO:0000256" key="2">
    <source>
        <dbReference type="ARBA" id="ARBA00022475"/>
    </source>
</evidence>
<dbReference type="SUPFAM" id="SSF103473">
    <property type="entry name" value="MFS general substrate transporter"/>
    <property type="match status" value="1"/>
</dbReference>
<feature type="transmembrane region" description="Helical" evidence="7">
    <location>
        <begin position="282"/>
        <end position="302"/>
    </location>
</feature>
<feature type="transmembrane region" description="Helical" evidence="7">
    <location>
        <begin position="128"/>
        <end position="146"/>
    </location>
</feature>
<dbReference type="CDD" id="cd17324">
    <property type="entry name" value="MFS_NepI_like"/>
    <property type="match status" value="1"/>
</dbReference>
<keyword evidence="10" id="KW-1185">Reference proteome</keyword>
<dbReference type="PATRIC" id="fig|1350482.3.peg.2401"/>
<proteinExistence type="predicted"/>
<keyword evidence="3 7" id="KW-0812">Transmembrane</keyword>
<evidence type="ECO:0000313" key="10">
    <source>
        <dbReference type="Proteomes" id="UP000037387"/>
    </source>
</evidence>
<accession>A0A0M0F850</accession>
<evidence type="ECO:0000256" key="7">
    <source>
        <dbReference type="SAM" id="Phobius"/>
    </source>
</evidence>
<keyword evidence="5 7" id="KW-0472">Membrane</keyword>
<dbReference type="PANTHER" id="PTHR43124:SF3">
    <property type="entry name" value="CHLORAMPHENICOL EFFLUX PUMP RV0191"/>
    <property type="match status" value="1"/>
</dbReference>
<gene>
    <name evidence="9" type="ORF">M768_11920</name>
</gene>
<dbReference type="PROSITE" id="PS50850">
    <property type="entry name" value="MFS"/>
    <property type="match status" value="1"/>
</dbReference>
<feature type="compositionally biased region" description="Pro residues" evidence="6">
    <location>
        <begin position="414"/>
        <end position="423"/>
    </location>
</feature>
<feature type="transmembrane region" description="Helical" evidence="7">
    <location>
        <begin position="158"/>
        <end position="178"/>
    </location>
</feature>
<feature type="transmembrane region" description="Helical" evidence="7">
    <location>
        <begin position="70"/>
        <end position="88"/>
    </location>
</feature>
<feature type="transmembrane region" description="Helical" evidence="7">
    <location>
        <begin position="220"/>
        <end position="243"/>
    </location>
</feature>
<dbReference type="Proteomes" id="UP000037387">
    <property type="component" value="Unassembled WGS sequence"/>
</dbReference>
<organism evidence="9 10">
    <name type="scientific">Cellulosimicrobium cellulans F16</name>
    <dbReference type="NCBI Taxonomy" id="1350482"/>
    <lineage>
        <taxon>Bacteria</taxon>
        <taxon>Bacillati</taxon>
        <taxon>Actinomycetota</taxon>
        <taxon>Actinomycetes</taxon>
        <taxon>Micrococcales</taxon>
        <taxon>Promicromonosporaceae</taxon>
        <taxon>Cellulosimicrobium</taxon>
    </lineage>
</organism>
<dbReference type="Gene3D" id="1.20.1250.20">
    <property type="entry name" value="MFS general substrate transporter like domains"/>
    <property type="match status" value="2"/>
</dbReference>
<comment type="caution">
    <text evidence="9">The sequence shown here is derived from an EMBL/GenBank/DDBJ whole genome shotgun (WGS) entry which is preliminary data.</text>
</comment>
<feature type="compositionally biased region" description="Low complexity" evidence="6">
    <location>
        <begin position="404"/>
        <end position="413"/>
    </location>
</feature>
<dbReference type="PANTHER" id="PTHR43124">
    <property type="entry name" value="PURINE EFFLUX PUMP PBUE"/>
    <property type="match status" value="1"/>
</dbReference>
<dbReference type="InterPro" id="IPR020846">
    <property type="entry name" value="MFS_dom"/>
</dbReference>
<feature type="transmembrane region" description="Helical" evidence="7">
    <location>
        <begin position="255"/>
        <end position="275"/>
    </location>
</feature>
<keyword evidence="2" id="KW-1003">Cell membrane</keyword>
<dbReference type="Pfam" id="PF07690">
    <property type="entry name" value="MFS_1"/>
    <property type="match status" value="1"/>
</dbReference>
<evidence type="ECO:0000256" key="1">
    <source>
        <dbReference type="ARBA" id="ARBA00004651"/>
    </source>
</evidence>
<feature type="region of interest" description="Disordered" evidence="6">
    <location>
        <begin position="404"/>
        <end position="423"/>
    </location>
</feature>
<keyword evidence="4 7" id="KW-1133">Transmembrane helix</keyword>
<evidence type="ECO:0000259" key="8">
    <source>
        <dbReference type="PROSITE" id="PS50850"/>
    </source>
</evidence>